<evidence type="ECO:0000256" key="5">
    <source>
        <dbReference type="RuleBase" id="RU000477"/>
    </source>
</evidence>
<evidence type="ECO:0000256" key="2">
    <source>
        <dbReference type="ARBA" id="ARBA00022692"/>
    </source>
</evidence>
<keyword evidence="5" id="KW-0813">Transport</keyword>
<keyword evidence="4" id="KW-0472">Membrane</keyword>
<keyword evidence="2 5" id="KW-0812">Transmembrane</keyword>
<dbReference type="HOGENOM" id="CLU_020019_3_5_1"/>
<dbReference type="GO" id="GO:0005886">
    <property type="term" value="C:plasma membrane"/>
    <property type="evidence" value="ECO:0007669"/>
    <property type="project" value="TreeGrafter"/>
</dbReference>
<evidence type="ECO:0000256" key="4">
    <source>
        <dbReference type="ARBA" id="ARBA00023136"/>
    </source>
</evidence>
<dbReference type="PANTHER" id="PTHR19139">
    <property type="entry name" value="AQUAPORIN TRANSPORTER"/>
    <property type="match status" value="1"/>
</dbReference>
<proteinExistence type="inferred from homology"/>
<comment type="subcellular location">
    <subcellularLocation>
        <location evidence="1">Membrane</location>
        <topology evidence="1">Multi-pass membrane protein</topology>
    </subcellularLocation>
</comment>
<dbReference type="EMBL" id="JH816998">
    <property type="protein sequence ID" value="EKC40660.1"/>
    <property type="molecule type" value="Genomic_DNA"/>
</dbReference>
<reference evidence="6" key="1">
    <citation type="journal article" date="2012" name="Nature">
        <title>The oyster genome reveals stress adaptation and complexity of shell formation.</title>
        <authorList>
            <person name="Zhang G."/>
            <person name="Fang X."/>
            <person name="Guo X."/>
            <person name="Li L."/>
            <person name="Luo R."/>
            <person name="Xu F."/>
            <person name="Yang P."/>
            <person name="Zhang L."/>
            <person name="Wang X."/>
            <person name="Qi H."/>
            <person name="Xiong Z."/>
            <person name="Que H."/>
            <person name="Xie Y."/>
            <person name="Holland P.W."/>
            <person name="Paps J."/>
            <person name="Zhu Y."/>
            <person name="Wu F."/>
            <person name="Chen Y."/>
            <person name="Wang J."/>
            <person name="Peng C."/>
            <person name="Meng J."/>
            <person name="Yang L."/>
            <person name="Liu J."/>
            <person name="Wen B."/>
            <person name="Zhang N."/>
            <person name="Huang Z."/>
            <person name="Zhu Q."/>
            <person name="Feng Y."/>
            <person name="Mount A."/>
            <person name="Hedgecock D."/>
            <person name="Xu Z."/>
            <person name="Liu Y."/>
            <person name="Domazet-Loso T."/>
            <person name="Du Y."/>
            <person name="Sun X."/>
            <person name="Zhang S."/>
            <person name="Liu B."/>
            <person name="Cheng P."/>
            <person name="Jiang X."/>
            <person name="Li J."/>
            <person name="Fan D."/>
            <person name="Wang W."/>
            <person name="Fu W."/>
            <person name="Wang T."/>
            <person name="Wang B."/>
            <person name="Zhang J."/>
            <person name="Peng Z."/>
            <person name="Li Y."/>
            <person name="Li N."/>
            <person name="Wang J."/>
            <person name="Chen M."/>
            <person name="He Y."/>
            <person name="Tan F."/>
            <person name="Song X."/>
            <person name="Zheng Q."/>
            <person name="Huang R."/>
            <person name="Yang H."/>
            <person name="Du X."/>
            <person name="Chen L."/>
            <person name="Yang M."/>
            <person name="Gaffney P.M."/>
            <person name="Wang S."/>
            <person name="Luo L."/>
            <person name="She Z."/>
            <person name="Ming Y."/>
            <person name="Huang W."/>
            <person name="Zhang S."/>
            <person name="Huang B."/>
            <person name="Zhang Y."/>
            <person name="Qu T."/>
            <person name="Ni P."/>
            <person name="Miao G."/>
            <person name="Wang J."/>
            <person name="Wang Q."/>
            <person name="Steinberg C.E."/>
            <person name="Wang H."/>
            <person name="Li N."/>
            <person name="Qian L."/>
            <person name="Zhang G."/>
            <person name="Li Y."/>
            <person name="Yang H."/>
            <person name="Liu X."/>
            <person name="Wang J."/>
            <person name="Yin Y."/>
            <person name="Wang J."/>
        </authorList>
    </citation>
    <scope>NUCLEOTIDE SEQUENCE [LARGE SCALE GENOMIC DNA]</scope>
    <source>
        <strain evidence="6">05x7-T-G4-1.051#20</strain>
    </source>
</reference>
<evidence type="ECO:0000256" key="1">
    <source>
        <dbReference type="ARBA" id="ARBA00004141"/>
    </source>
</evidence>
<accession>K1RGW0</accession>
<evidence type="ECO:0000313" key="6">
    <source>
        <dbReference type="EMBL" id="EKC40660.1"/>
    </source>
</evidence>
<organism evidence="6">
    <name type="scientific">Magallana gigas</name>
    <name type="common">Pacific oyster</name>
    <name type="synonym">Crassostrea gigas</name>
    <dbReference type="NCBI Taxonomy" id="29159"/>
    <lineage>
        <taxon>Eukaryota</taxon>
        <taxon>Metazoa</taxon>
        <taxon>Spiralia</taxon>
        <taxon>Lophotrochozoa</taxon>
        <taxon>Mollusca</taxon>
        <taxon>Bivalvia</taxon>
        <taxon>Autobranchia</taxon>
        <taxon>Pteriomorphia</taxon>
        <taxon>Ostreida</taxon>
        <taxon>Ostreoidea</taxon>
        <taxon>Ostreidae</taxon>
        <taxon>Magallana</taxon>
    </lineage>
</organism>
<dbReference type="SUPFAM" id="SSF81338">
    <property type="entry name" value="Aquaporin-like"/>
    <property type="match status" value="1"/>
</dbReference>
<dbReference type="InterPro" id="IPR023271">
    <property type="entry name" value="Aquaporin-like"/>
</dbReference>
<dbReference type="GO" id="GO:0015250">
    <property type="term" value="F:water channel activity"/>
    <property type="evidence" value="ECO:0007669"/>
    <property type="project" value="TreeGrafter"/>
</dbReference>
<dbReference type="PRINTS" id="PR00783">
    <property type="entry name" value="MINTRINSICP"/>
</dbReference>
<keyword evidence="3" id="KW-1133">Transmembrane helix</keyword>
<dbReference type="PANTHER" id="PTHR19139:SF284">
    <property type="entry name" value="AQUAPORIN"/>
    <property type="match status" value="1"/>
</dbReference>
<dbReference type="InterPro" id="IPR000425">
    <property type="entry name" value="MIP"/>
</dbReference>
<dbReference type="AlphaFoldDB" id="K1RGW0"/>
<dbReference type="InterPro" id="IPR034294">
    <property type="entry name" value="Aquaporin_transptr"/>
</dbReference>
<gene>
    <name evidence="6" type="ORF">CGI_10018628</name>
</gene>
<name>K1RGW0_MAGGI</name>
<sequence>MEEEKITKVSIFESKVRPILAEFIGSIILTSIVCAGAINTLSSGLTNGVIYGLTMVFLIIAFGDMSGGYFNPVITLGYTLARVLSIPQAVCYFFAQIIGGIVGAALVRASYPESEFGGSWLYGSLWKDVLLEAMLAEAIPTLILVLTVLITTLDKEKRRLSPLAIGFSIIVCSVTSYSERRRGFTFMNPALSFGPAVAYSTPYDGGELWKYHYVYWVGPLVGTLVASLLYR</sequence>
<comment type="similarity">
    <text evidence="5">Belongs to the MIP/aquaporin (TC 1.A.8) family.</text>
</comment>
<dbReference type="InParanoid" id="K1RGW0"/>
<protein>
    <submittedName>
        <fullName evidence="6">Aquaporin-8</fullName>
    </submittedName>
</protein>
<dbReference type="Gene3D" id="1.20.1080.10">
    <property type="entry name" value="Glycerol uptake facilitator protein"/>
    <property type="match status" value="1"/>
</dbReference>
<dbReference type="Pfam" id="PF00230">
    <property type="entry name" value="MIP"/>
    <property type="match status" value="1"/>
</dbReference>
<evidence type="ECO:0000256" key="3">
    <source>
        <dbReference type="ARBA" id="ARBA00022989"/>
    </source>
</evidence>